<evidence type="ECO:0000256" key="8">
    <source>
        <dbReference type="ARBA" id="ARBA00022842"/>
    </source>
</evidence>
<protein>
    <recommendedName>
        <fullName evidence="11">S-adenosylmethionine synthase</fullName>
        <ecNumber evidence="11">2.5.1.6</ecNumber>
    </recommendedName>
</protein>
<dbReference type="GO" id="GO:0004478">
    <property type="term" value="F:methionine adenosyltransferase activity"/>
    <property type="evidence" value="ECO:0007669"/>
    <property type="project" value="UniProtKB-EC"/>
</dbReference>
<keyword evidence="7 11" id="KW-0067">ATP-binding</keyword>
<dbReference type="InterPro" id="IPR022631">
    <property type="entry name" value="ADOMET_SYNTHASE_CS"/>
</dbReference>
<evidence type="ECO:0000256" key="9">
    <source>
        <dbReference type="ARBA" id="ARBA00022958"/>
    </source>
</evidence>
<dbReference type="Ensembl" id="ENSCMUT00000030147.1">
    <property type="protein sequence ID" value="ENSCMUP00000032304.1"/>
    <property type="gene ID" value="ENSCMUG00000008297.2"/>
</dbReference>
<feature type="compositionally biased region" description="Low complexity" evidence="13">
    <location>
        <begin position="355"/>
        <end position="393"/>
    </location>
</feature>
<dbReference type="InterPro" id="IPR022629">
    <property type="entry name" value="S-AdoMet_synt_central"/>
</dbReference>
<evidence type="ECO:0000313" key="17">
    <source>
        <dbReference type="Ensembl" id="ENSCMUP00000032304.1"/>
    </source>
</evidence>
<dbReference type="GO" id="GO:0046872">
    <property type="term" value="F:metal ion binding"/>
    <property type="evidence" value="ECO:0007669"/>
    <property type="project" value="UniProtKB-KW"/>
</dbReference>
<dbReference type="GO" id="GO:0006556">
    <property type="term" value="P:S-adenosylmethionine biosynthetic process"/>
    <property type="evidence" value="ECO:0007669"/>
    <property type="project" value="InterPro"/>
</dbReference>
<comment type="similarity">
    <text evidence="2 12">Belongs to the AdoMet synthase family.</text>
</comment>
<evidence type="ECO:0000259" key="15">
    <source>
        <dbReference type="Pfam" id="PF02772"/>
    </source>
</evidence>
<evidence type="ECO:0000256" key="3">
    <source>
        <dbReference type="ARBA" id="ARBA00022563"/>
    </source>
</evidence>
<name>A0A8U7NS60_CORMO</name>
<evidence type="ECO:0000256" key="12">
    <source>
        <dbReference type="RuleBase" id="RU004462"/>
    </source>
</evidence>
<proteinExistence type="inferred from homology"/>
<dbReference type="NCBIfam" id="TIGR01034">
    <property type="entry name" value="metK"/>
    <property type="match status" value="1"/>
</dbReference>
<dbReference type="PROSITE" id="PS00376">
    <property type="entry name" value="ADOMET_SYNTHASE_1"/>
    <property type="match status" value="1"/>
</dbReference>
<dbReference type="InterPro" id="IPR022630">
    <property type="entry name" value="S-AdoMet_synt_C"/>
</dbReference>
<keyword evidence="6 11" id="KW-0547">Nucleotide-binding</keyword>
<keyword evidence="3 11" id="KW-0554">One-carbon metabolism</keyword>
<dbReference type="EC" id="2.5.1.6" evidence="11"/>
<feature type="region of interest" description="Disordered" evidence="13">
    <location>
        <begin position="336"/>
        <end position="401"/>
    </location>
</feature>
<feature type="compositionally biased region" description="Low complexity" evidence="13">
    <location>
        <begin position="413"/>
        <end position="424"/>
    </location>
</feature>
<comment type="cofactor">
    <cofactor evidence="11">
        <name>K(+)</name>
        <dbReference type="ChEBI" id="CHEBI:29103"/>
    </cofactor>
    <text evidence="11">Binds 1 potassium ion per subunit. The potassium ion interacts primarily with the substrate.</text>
</comment>
<reference evidence="17" key="3">
    <citation type="submission" date="2025-09" db="UniProtKB">
        <authorList>
            <consortium name="Ensembl"/>
        </authorList>
    </citation>
    <scope>IDENTIFICATION</scope>
</reference>
<dbReference type="Gene3D" id="3.30.300.10">
    <property type="match status" value="4"/>
</dbReference>
<evidence type="ECO:0000256" key="4">
    <source>
        <dbReference type="ARBA" id="ARBA00022679"/>
    </source>
</evidence>
<dbReference type="InterPro" id="IPR022628">
    <property type="entry name" value="S-AdoMet_synt_N"/>
</dbReference>
<evidence type="ECO:0000256" key="11">
    <source>
        <dbReference type="RuleBase" id="RU000541"/>
    </source>
</evidence>
<keyword evidence="18" id="KW-1185">Reference proteome</keyword>
<evidence type="ECO:0000259" key="16">
    <source>
        <dbReference type="Pfam" id="PF02773"/>
    </source>
</evidence>
<dbReference type="SUPFAM" id="SSF55973">
    <property type="entry name" value="S-adenosylmethionine synthetase"/>
    <property type="match status" value="4"/>
</dbReference>
<feature type="domain" description="S-adenosylmethionine synthetase N-terminal" evidence="14">
    <location>
        <begin position="18"/>
        <end position="115"/>
    </location>
</feature>
<feature type="domain" description="S-adenosylmethionine synthetase C-terminal" evidence="16">
    <location>
        <begin position="512"/>
        <end position="538"/>
    </location>
</feature>
<dbReference type="CDD" id="cd18079">
    <property type="entry name" value="S-AdoMet_synt"/>
    <property type="match status" value="1"/>
</dbReference>
<keyword evidence="5 11" id="KW-0479">Metal-binding</keyword>
<evidence type="ECO:0000256" key="7">
    <source>
        <dbReference type="ARBA" id="ARBA00022840"/>
    </source>
</evidence>
<comment type="pathway">
    <text evidence="1 11">Amino-acid biosynthesis; S-adenosyl-L-methionine biosynthesis; S-adenosyl-L-methionine from L-methionine: step 1/1.</text>
</comment>
<feature type="region of interest" description="Disordered" evidence="13">
    <location>
        <begin position="413"/>
        <end position="508"/>
    </location>
</feature>
<evidence type="ECO:0000256" key="2">
    <source>
        <dbReference type="ARBA" id="ARBA00009685"/>
    </source>
</evidence>
<dbReference type="GO" id="GO:0005524">
    <property type="term" value="F:ATP binding"/>
    <property type="evidence" value="ECO:0007669"/>
    <property type="project" value="UniProtKB-KW"/>
</dbReference>
<reference evidence="17" key="2">
    <citation type="submission" date="2025-08" db="UniProtKB">
        <authorList>
            <consortium name="Ensembl"/>
        </authorList>
    </citation>
    <scope>IDENTIFICATION</scope>
</reference>
<dbReference type="InterPro" id="IPR002133">
    <property type="entry name" value="S-AdoMet_synthetase"/>
</dbReference>
<comment type="function">
    <text evidence="11">Catalyzes the formation of S-adenosylmethionine from methionine and ATP.</text>
</comment>
<evidence type="ECO:0000256" key="6">
    <source>
        <dbReference type="ARBA" id="ARBA00022741"/>
    </source>
</evidence>
<dbReference type="PANTHER" id="PTHR11964">
    <property type="entry name" value="S-ADENOSYLMETHIONINE SYNTHETASE"/>
    <property type="match status" value="1"/>
</dbReference>
<reference evidence="18" key="1">
    <citation type="submission" date="2019-10" db="EMBL/GenBank/DDBJ databases">
        <title>Corvus moneduloides (New Caledonian crow) genome, bCorMon1, primary haplotype.</title>
        <authorList>
            <person name="Rutz C."/>
            <person name="Fungtammasan C."/>
            <person name="Mountcastle J."/>
            <person name="Formenti G."/>
            <person name="Chow W."/>
            <person name="Howe K."/>
            <person name="Steele M.P."/>
            <person name="Fernandes J."/>
            <person name="Gilbert M.T.P."/>
            <person name="Fedrigo O."/>
            <person name="Jarvis E.D."/>
            <person name="Gemmell N."/>
        </authorList>
    </citation>
    <scope>NUCLEOTIDE SEQUENCE [LARGE SCALE GENOMIC DNA]</scope>
</reference>
<evidence type="ECO:0000313" key="18">
    <source>
        <dbReference type="Proteomes" id="UP000694553"/>
    </source>
</evidence>
<gene>
    <name evidence="17" type="primary">MAT2A</name>
</gene>
<dbReference type="FunFam" id="3.30.300.10:FF:000001">
    <property type="entry name" value="S-adenosylmethionine synthase"/>
    <property type="match status" value="1"/>
</dbReference>
<comment type="catalytic activity">
    <reaction evidence="10 11">
        <text>L-methionine + ATP + H2O = S-adenosyl-L-methionine + phosphate + diphosphate</text>
        <dbReference type="Rhea" id="RHEA:21080"/>
        <dbReference type="ChEBI" id="CHEBI:15377"/>
        <dbReference type="ChEBI" id="CHEBI:30616"/>
        <dbReference type="ChEBI" id="CHEBI:33019"/>
        <dbReference type="ChEBI" id="CHEBI:43474"/>
        <dbReference type="ChEBI" id="CHEBI:57844"/>
        <dbReference type="ChEBI" id="CHEBI:59789"/>
        <dbReference type="EC" id="2.5.1.6"/>
    </reaction>
</comment>
<sequence>MNGQLNGFHEVFIEEGTFLFTSESVGEGHPDKICDQISDAVLDAHLKQDPDAKVACETVAKTGMILLAGEITSRANVDYQKVVRDTIRHIGYDDSSKGFDYKTCNVLVALEQQSPDIAQGVHLDRSEEDIGAGDQGLMFGYATDETEECMPLTIVLAHKLNAKLAELRRSGALPWLRPDSKTQVTVQYMQDRGAVIPIRVHTIVISVQHDEDVCLDEMRDALKEKVIKAVVPPKYLDDDTIYHLQPSGRFVIGGPQGDAGLTGRKIIVDTYGGWGAHGGGAFSGKDYTKVDRSAAYAARWVAKSLVKAGLCRRVLVQVGVGLGRGCFRWVLRPPSPASLGPASPPPPPTPRRSRTPSGSRTPCPSPSSTTAPPRRASGSCWRSSRRTSTCGLGSSSGNGRGGLCRGVGRVGVPPGAAWGPPGALDPARSRSAERRRRARGADGVSIRRSRALGASPEPGASRVLWGAAGEAPTAPRGGEEAEAPLRNPRPGREGAKAGPRGHLTESGIVYSRDLDLKKPLYQRTAAYGHFGRDSFPWEVPKKLKY</sequence>
<keyword evidence="9 11" id="KW-0630">Potassium</keyword>
<feature type="domain" description="S-adenosylmethionine synthetase C-terminal" evidence="16">
    <location>
        <begin position="252"/>
        <end position="323"/>
    </location>
</feature>
<evidence type="ECO:0000259" key="14">
    <source>
        <dbReference type="Pfam" id="PF00438"/>
    </source>
</evidence>
<keyword evidence="4 11" id="KW-0808">Transferase</keyword>
<dbReference type="Pfam" id="PF00438">
    <property type="entry name" value="S-AdoMet_synt_N"/>
    <property type="match status" value="1"/>
</dbReference>
<dbReference type="AlphaFoldDB" id="A0A8U7NS60"/>
<evidence type="ECO:0000256" key="13">
    <source>
        <dbReference type="SAM" id="MobiDB-lite"/>
    </source>
</evidence>
<organism evidence="17 18">
    <name type="scientific">Corvus moneduloides</name>
    <name type="common">New Caledonian crow</name>
    <dbReference type="NCBI Taxonomy" id="1196302"/>
    <lineage>
        <taxon>Eukaryota</taxon>
        <taxon>Metazoa</taxon>
        <taxon>Chordata</taxon>
        <taxon>Craniata</taxon>
        <taxon>Vertebrata</taxon>
        <taxon>Euteleostomi</taxon>
        <taxon>Archelosauria</taxon>
        <taxon>Archosauria</taxon>
        <taxon>Dinosauria</taxon>
        <taxon>Saurischia</taxon>
        <taxon>Theropoda</taxon>
        <taxon>Coelurosauria</taxon>
        <taxon>Aves</taxon>
        <taxon>Neognathae</taxon>
        <taxon>Neoaves</taxon>
        <taxon>Telluraves</taxon>
        <taxon>Australaves</taxon>
        <taxon>Passeriformes</taxon>
        <taxon>Corvoidea</taxon>
        <taxon>Corvidae</taxon>
        <taxon>Corvus</taxon>
    </lineage>
</organism>
<keyword evidence="8 11" id="KW-0460">Magnesium</keyword>
<comment type="cofactor">
    <cofactor evidence="11">
        <name>Mg(2+)</name>
        <dbReference type="ChEBI" id="CHEBI:18420"/>
    </cofactor>
    <text evidence="11">Binds 2 magnesium ions per subunit. The magnesium ions interact primarily with the substrate.</text>
</comment>
<dbReference type="Pfam" id="PF02772">
    <property type="entry name" value="S-AdoMet_synt_M"/>
    <property type="match status" value="1"/>
</dbReference>
<dbReference type="InterPro" id="IPR022636">
    <property type="entry name" value="S-AdoMet_synthetase_sfam"/>
</dbReference>
<evidence type="ECO:0000256" key="10">
    <source>
        <dbReference type="ARBA" id="ARBA00048344"/>
    </source>
</evidence>
<evidence type="ECO:0000256" key="5">
    <source>
        <dbReference type="ARBA" id="ARBA00022723"/>
    </source>
</evidence>
<dbReference type="PROSITE" id="PS00377">
    <property type="entry name" value="ADOMET_SYNTHASE_2"/>
    <property type="match status" value="1"/>
</dbReference>
<dbReference type="GO" id="GO:0006730">
    <property type="term" value="P:one-carbon metabolic process"/>
    <property type="evidence" value="ECO:0007669"/>
    <property type="project" value="UniProtKB-KW"/>
</dbReference>
<dbReference type="FunFam" id="3.30.300.10:FF:000003">
    <property type="entry name" value="S-adenosylmethionine synthase"/>
    <property type="match status" value="1"/>
</dbReference>
<dbReference type="Proteomes" id="UP000694553">
    <property type="component" value="Unassembled WGS sequence"/>
</dbReference>
<feature type="domain" description="S-adenosylmethionine synthetase central" evidence="15">
    <location>
        <begin position="129"/>
        <end position="250"/>
    </location>
</feature>
<accession>A0A8U7NS60</accession>
<evidence type="ECO:0000256" key="1">
    <source>
        <dbReference type="ARBA" id="ARBA00005224"/>
    </source>
</evidence>
<dbReference type="Pfam" id="PF02773">
    <property type="entry name" value="S-AdoMet_synt_C"/>
    <property type="match status" value="2"/>
</dbReference>
<dbReference type="OMA" id="ASYMARY"/>